<evidence type="ECO:0000313" key="3">
    <source>
        <dbReference type="EMBL" id="CCH31802.1"/>
    </source>
</evidence>
<dbReference type="STRING" id="1179773.BN6_45220"/>
<protein>
    <recommendedName>
        <fullName evidence="2">Peptidase M6-like domain-containing protein</fullName>
    </recommendedName>
</protein>
<dbReference type="eggNOG" id="ENOG502ZA20">
    <property type="taxonomic scope" value="Bacteria"/>
</dbReference>
<dbReference type="SUPFAM" id="SSF55486">
    <property type="entry name" value="Metalloproteases ('zincins'), catalytic domain"/>
    <property type="match status" value="1"/>
</dbReference>
<keyword evidence="1" id="KW-0472">Membrane</keyword>
<keyword evidence="4" id="KW-1185">Reference proteome</keyword>
<dbReference type="PATRIC" id="fig|1179773.3.peg.4530"/>
<dbReference type="Pfam" id="PF05547">
    <property type="entry name" value="Peptidase_M6"/>
    <property type="match status" value="1"/>
</dbReference>
<dbReference type="InterPro" id="IPR008757">
    <property type="entry name" value="Peptidase_M6-like_domain"/>
</dbReference>
<name>K0K2J2_SACES</name>
<keyword evidence="1" id="KW-0812">Transmembrane</keyword>
<dbReference type="GO" id="GO:0006508">
    <property type="term" value="P:proteolysis"/>
    <property type="evidence" value="ECO:0007669"/>
    <property type="project" value="InterPro"/>
</dbReference>
<reference evidence="3 4" key="1">
    <citation type="journal article" date="2012" name="BMC Genomics">
        <title>Complete genome sequence of Saccharothrix espanaensis DSM 44229T and comparison to the other completely sequenced Pseudonocardiaceae.</title>
        <authorList>
            <person name="Strobel T."/>
            <person name="Al-Dilaimi A."/>
            <person name="Blom J."/>
            <person name="Gessner A."/>
            <person name="Kalinowski J."/>
            <person name="Luzhetska M."/>
            <person name="Puhler A."/>
            <person name="Szczepanowski R."/>
            <person name="Bechthold A."/>
            <person name="Ruckert C."/>
        </authorList>
    </citation>
    <scope>NUCLEOTIDE SEQUENCE [LARGE SCALE GENOMIC DNA]</scope>
    <source>
        <strain evidence="4">ATCC 51144 / DSM 44229 / JCM 9112 / NBRC 15066 / NRRL 15764</strain>
    </source>
</reference>
<dbReference type="Proteomes" id="UP000006281">
    <property type="component" value="Chromosome"/>
</dbReference>
<evidence type="ECO:0000313" key="4">
    <source>
        <dbReference type="Proteomes" id="UP000006281"/>
    </source>
</evidence>
<dbReference type="AlphaFoldDB" id="K0K2J2"/>
<evidence type="ECO:0000256" key="1">
    <source>
        <dbReference type="SAM" id="Phobius"/>
    </source>
</evidence>
<organism evidence="3 4">
    <name type="scientific">Saccharothrix espanaensis (strain ATCC 51144 / DSM 44229 / JCM 9112 / NBRC 15066 / NRRL 15764)</name>
    <dbReference type="NCBI Taxonomy" id="1179773"/>
    <lineage>
        <taxon>Bacteria</taxon>
        <taxon>Bacillati</taxon>
        <taxon>Actinomycetota</taxon>
        <taxon>Actinomycetes</taxon>
        <taxon>Pseudonocardiales</taxon>
        <taxon>Pseudonocardiaceae</taxon>
        <taxon>Saccharothrix</taxon>
    </lineage>
</organism>
<gene>
    <name evidence="3" type="ordered locus">BN6_45220</name>
</gene>
<sequence length="731" mass="78582">MPSTDNGFASRTGRLTAVSVCGSHLGGGMYHTRVRRRHRRTVLVVAALFSVAALTAGNAGALAAPPDGPEHPWQYDHWPQQQPWQQTRDTARVAAQAGFPGPVDPQNWVNPDHMTWERDYRKVPGTNWADPSVKGSVRTFKGALVLLDYPNQPFVVTQPKASTVFGNPSAEAHDIPRDGVAQFYRDFLNKPGALNRGHTVHEYWMEDSGGRYGVDLASFGPYTMPGKDHEYAMEFQSAADCPAGDRCDRDIRTDGRAAWVADVGAQVPAGFDFVYFLSAGQDESGTWQEFGMMKFPTKQDVPDAFGPPDPALPNSSSTRYVDWTSWAAGSSIWPNAGGGSSTQAESSGQGVYAHELSHLLGIGDNYNNPYGNPPRRAYTGIWDMLSRGSFNGPGGPHSRWVIPATAGASMGAQHVLRNKIKLGIVDERNVLRLSREALDESGLVVAKVTARTVQAGSTGLSGVNVALGTGDLSPACDIRTDPLCDGGGYQNYTVEVVDRMGSDSFTPDAGVLLAKTKNEDRAPFAWVVDANPQDIGMTDYVLPDGRKVPITVGDYRQLSDALFHAGTDSGSEYEYVDQANRLHFYVLDVKRDGQGVLSYTVAIRSLDGAGPQKRGVRVLPTAGRTGRDGVATCEFPLFNTGRGATPAGEHPEDVAQYLDGDVYRVSAQAHGRGWSVSVPNALASAKAGRQVQVPVHVKRDGGPLLTKVTLKATSESDPTKTATATCLVLGH</sequence>
<dbReference type="GO" id="GO:0008233">
    <property type="term" value="F:peptidase activity"/>
    <property type="evidence" value="ECO:0007669"/>
    <property type="project" value="InterPro"/>
</dbReference>
<accession>K0K2J2</accession>
<evidence type="ECO:0000259" key="2">
    <source>
        <dbReference type="Pfam" id="PF05547"/>
    </source>
</evidence>
<feature type="transmembrane region" description="Helical" evidence="1">
    <location>
        <begin position="42"/>
        <end position="64"/>
    </location>
</feature>
<dbReference type="KEGG" id="sesp:BN6_45220"/>
<keyword evidence="1" id="KW-1133">Transmembrane helix</keyword>
<feature type="domain" description="Peptidase M6-like" evidence="2">
    <location>
        <begin position="343"/>
        <end position="394"/>
    </location>
</feature>
<dbReference type="NCBIfam" id="TIGR03296">
    <property type="entry name" value="M6dom_TIGR03296"/>
    <property type="match status" value="1"/>
</dbReference>
<dbReference type="HOGENOM" id="CLU_013425_0_0_11"/>
<dbReference type="BioCyc" id="SESP1179773:BN6_RS21900-MONOMER"/>
<proteinExistence type="predicted"/>
<dbReference type="EMBL" id="HE804045">
    <property type="protein sequence ID" value="CCH31802.1"/>
    <property type="molecule type" value="Genomic_DNA"/>
</dbReference>